<sequence>MKYYSVLFIDEFKKEKFFSKIKLNIFKNLMIENKINSIVDTIENMDNNKNRYDLVVADSVVKENNKYNNFIEEMKNLDISFVEIETHMLIMAGKVFKHNINFRKKEPLGEKNYCLINYKDLQDLDLKEQGWINEQLEIFIQILLNKDSKIILFSLDKSEKECKKFIEKFQSNNINTVKLDSIYDIVELVSNSKIIVDFDTKICQLAFGLGIPFLSVELKKNISEIKSILNEKGLFLDDINAGNMVKKVEFILEHYDLLVEKLDNVKEKYFVQNNKLLLETFNKIEPKKKKTAEVKNFINKEEKFIGTVGCKKLHLGCGRNILKDWINLDLMKLPGVDVVADLDNCDNIRLPFDDNCFEEFYASHLIEHIKNTLPMMEELHRVAKPNAKAIFRCPYGSSDEAFEDPTHVRQYFINSFRYFGQPFYWRADYGYRGDWRVEKIILRVDKNRYKNIKSDEILQEVNRYRNVVKEMIVELKAIKPIRQTNKNLQEKVNIEFQLQ</sequence>
<proteinExistence type="predicted"/>
<gene>
    <name evidence="2" type="ORF">CLLU_18070</name>
</gene>
<protein>
    <submittedName>
        <fullName evidence="2">Methyltransferase domain protein</fullName>
    </submittedName>
</protein>
<dbReference type="SUPFAM" id="SSF53335">
    <property type="entry name" value="S-adenosyl-L-methionine-dependent methyltransferases"/>
    <property type="match status" value="1"/>
</dbReference>
<keyword evidence="2" id="KW-0808">Transferase</keyword>
<evidence type="ECO:0000313" key="2">
    <source>
        <dbReference type="EMBL" id="PRR85251.1"/>
    </source>
</evidence>
<dbReference type="RefSeq" id="WP_242977528.1">
    <property type="nucleotide sequence ID" value="NZ_PVXP01000021.1"/>
</dbReference>
<dbReference type="Gene3D" id="3.40.50.150">
    <property type="entry name" value="Vaccinia Virus protein VP39"/>
    <property type="match status" value="1"/>
</dbReference>
<comment type="caution">
    <text evidence="2">The sequence shown here is derived from an EMBL/GenBank/DDBJ whole genome shotgun (WGS) entry which is preliminary data.</text>
</comment>
<dbReference type="Pfam" id="PF08241">
    <property type="entry name" value="Methyltransf_11"/>
    <property type="match status" value="1"/>
</dbReference>
<evidence type="ECO:0000259" key="1">
    <source>
        <dbReference type="Pfam" id="PF08241"/>
    </source>
</evidence>
<dbReference type="AlphaFoldDB" id="A0A2T0BN06"/>
<accession>A0A2T0BN06</accession>
<feature type="domain" description="Methyltransferase type 11" evidence="1">
    <location>
        <begin position="343"/>
        <end position="391"/>
    </location>
</feature>
<reference evidence="2 3" key="1">
    <citation type="submission" date="2018-03" db="EMBL/GenBank/DDBJ databases">
        <title>Genome sequence of Clostridium luticellarii DSM 29923.</title>
        <authorList>
            <person name="Poehlein A."/>
            <person name="Daniel R."/>
        </authorList>
    </citation>
    <scope>NUCLEOTIDE SEQUENCE [LARGE SCALE GENOMIC DNA]</scope>
    <source>
        <strain evidence="2 3">DSM 29923</strain>
    </source>
</reference>
<dbReference type="InterPro" id="IPR013216">
    <property type="entry name" value="Methyltransf_11"/>
</dbReference>
<keyword evidence="3" id="KW-1185">Reference proteome</keyword>
<keyword evidence="2" id="KW-0489">Methyltransferase</keyword>
<dbReference type="Gene3D" id="3.40.50.2000">
    <property type="entry name" value="Glycogen Phosphorylase B"/>
    <property type="match status" value="1"/>
</dbReference>
<dbReference type="GO" id="GO:0032259">
    <property type="term" value="P:methylation"/>
    <property type="evidence" value="ECO:0007669"/>
    <property type="project" value="UniProtKB-KW"/>
</dbReference>
<name>A0A2T0BN06_9CLOT</name>
<dbReference type="GO" id="GO:0008757">
    <property type="term" value="F:S-adenosylmethionine-dependent methyltransferase activity"/>
    <property type="evidence" value="ECO:0007669"/>
    <property type="project" value="InterPro"/>
</dbReference>
<evidence type="ECO:0000313" key="3">
    <source>
        <dbReference type="Proteomes" id="UP000237798"/>
    </source>
</evidence>
<dbReference type="EMBL" id="PVXP01000021">
    <property type="protein sequence ID" value="PRR85251.1"/>
    <property type="molecule type" value="Genomic_DNA"/>
</dbReference>
<dbReference type="Proteomes" id="UP000237798">
    <property type="component" value="Unassembled WGS sequence"/>
</dbReference>
<organism evidence="2 3">
    <name type="scientific">Clostridium luticellarii</name>
    <dbReference type="NCBI Taxonomy" id="1691940"/>
    <lineage>
        <taxon>Bacteria</taxon>
        <taxon>Bacillati</taxon>
        <taxon>Bacillota</taxon>
        <taxon>Clostridia</taxon>
        <taxon>Eubacteriales</taxon>
        <taxon>Clostridiaceae</taxon>
        <taxon>Clostridium</taxon>
    </lineage>
</organism>
<dbReference type="InterPro" id="IPR029063">
    <property type="entry name" value="SAM-dependent_MTases_sf"/>
</dbReference>